<dbReference type="EMBL" id="BJVQ01000037">
    <property type="protein sequence ID" value="GEL47393.1"/>
    <property type="molecule type" value="Genomic_DNA"/>
</dbReference>
<protein>
    <submittedName>
        <fullName evidence="3">Uncharacterized protein</fullName>
    </submittedName>
</protein>
<keyword evidence="2" id="KW-0472">Membrane</keyword>
<keyword evidence="2" id="KW-1133">Transmembrane helix</keyword>
<dbReference type="AlphaFoldDB" id="A0A511FDW0"/>
<dbReference type="RefSeq" id="WP_146838462.1">
    <property type="nucleotide sequence ID" value="NZ_BJVQ01000037.1"/>
</dbReference>
<evidence type="ECO:0000313" key="5">
    <source>
        <dbReference type="Proteomes" id="UP000321723"/>
    </source>
</evidence>
<dbReference type="Proteomes" id="UP000564629">
    <property type="component" value="Unassembled WGS sequence"/>
</dbReference>
<feature type="compositionally biased region" description="Basic and acidic residues" evidence="1">
    <location>
        <begin position="33"/>
        <end position="51"/>
    </location>
</feature>
<gene>
    <name evidence="3" type="ORF">CHO01_25090</name>
    <name evidence="4" type="ORF">HNR08_001211</name>
</gene>
<evidence type="ECO:0000256" key="2">
    <source>
        <dbReference type="SAM" id="Phobius"/>
    </source>
</evidence>
<proteinExistence type="predicted"/>
<evidence type="ECO:0000313" key="3">
    <source>
        <dbReference type="EMBL" id="GEL47393.1"/>
    </source>
</evidence>
<name>A0A511FDW0_9CELL</name>
<sequence length="111" mass="11978">MAQQLDPALATVLVAAIGALGTWLAGRATRAGRAREQKLQQAAERRAERDDQFEYMKASRAAAIEDAERERAAADRYRIERDASDAHNAVLIQALIACGQPVPPRPTGGTP</sequence>
<reference evidence="3 5" key="1">
    <citation type="submission" date="2019-07" db="EMBL/GenBank/DDBJ databases">
        <title>Whole genome shotgun sequence of Cellulomonas hominis NBRC 16055.</title>
        <authorList>
            <person name="Hosoyama A."/>
            <person name="Uohara A."/>
            <person name="Ohji S."/>
            <person name="Ichikawa N."/>
        </authorList>
    </citation>
    <scope>NUCLEOTIDE SEQUENCE [LARGE SCALE GENOMIC DNA]</scope>
    <source>
        <strain evidence="3 5">NBRC 16055</strain>
    </source>
</reference>
<dbReference type="Proteomes" id="UP000321723">
    <property type="component" value="Unassembled WGS sequence"/>
</dbReference>
<evidence type="ECO:0000256" key="1">
    <source>
        <dbReference type="SAM" id="MobiDB-lite"/>
    </source>
</evidence>
<accession>A0A511FDW0</accession>
<dbReference type="EMBL" id="JACHDN010000001">
    <property type="protein sequence ID" value="MBB5472475.1"/>
    <property type="molecule type" value="Genomic_DNA"/>
</dbReference>
<feature type="region of interest" description="Disordered" evidence="1">
    <location>
        <begin position="31"/>
        <end position="51"/>
    </location>
</feature>
<keyword evidence="2" id="KW-0812">Transmembrane</keyword>
<comment type="caution">
    <text evidence="3">The sequence shown here is derived from an EMBL/GenBank/DDBJ whole genome shotgun (WGS) entry which is preliminary data.</text>
</comment>
<feature type="transmembrane region" description="Helical" evidence="2">
    <location>
        <begin position="6"/>
        <end position="25"/>
    </location>
</feature>
<keyword evidence="5" id="KW-1185">Reference proteome</keyword>
<reference evidence="4 6" key="2">
    <citation type="submission" date="2020-08" db="EMBL/GenBank/DDBJ databases">
        <title>Sequencing the genomes of 1000 actinobacteria strains.</title>
        <authorList>
            <person name="Klenk H.-P."/>
        </authorList>
    </citation>
    <scope>NUCLEOTIDE SEQUENCE [LARGE SCALE GENOMIC DNA]</scope>
    <source>
        <strain evidence="4 6">DSM 9581</strain>
    </source>
</reference>
<evidence type="ECO:0000313" key="6">
    <source>
        <dbReference type="Proteomes" id="UP000564629"/>
    </source>
</evidence>
<organism evidence="3 5">
    <name type="scientific">Cellulomonas hominis</name>
    <dbReference type="NCBI Taxonomy" id="156981"/>
    <lineage>
        <taxon>Bacteria</taxon>
        <taxon>Bacillati</taxon>
        <taxon>Actinomycetota</taxon>
        <taxon>Actinomycetes</taxon>
        <taxon>Micrococcales</taxon>
        <taxon>Cellulomonadaceae</taxon>
        <taxon>Cellulomonas</taxon>
    </lineage>
</organism>
<evidence type="ECO:0000313" key="4">
    <source>
        <dbReference type="EMBL" id="MBB5472475.1"/>
    </source>
</evidence>